<dbReference type="OrthoDB" id="6149641at2759"/>
<organism evidence="1 2">
    <name type="scientific">Dibothriocephalus latus</name>
    <name type="common">Fish tapeworm</name>
    <name type="synonym">Diphyllobothrium latum</name>
    <dbReference type="NCBI Taxonomy" id="60516"/>
    <lineage>
        <taxon>Eukaryota</taxon>
        <taxon>Metazoa</taxon>
        <taxon>Spiralia</taxon>
        <taxon>Lophotrochozoa</taxon>
        <taxon>Platyhelminthes</taxon>
        <taxon>Cestoda</taxon>
        <taxon>Eucestoda</taxon>
        <taxon>Diphyllobothriidea</taxon>
        <taxon>Diphyllobothriidae</taxon>
        <taxon>Dibothriocephalus</taxon>
    </lineage>
</organism>
<reference evidence="1 2" key="1">
    <citation type="submission" date="2018-11" db="EMBL/GenBank/DDBJ databases">
        <authorList>
            <consortium name="Pathogen Informatics"/>
        </authorList>
    </citation>
    <scope>NUCLEOTIDE SEQUENCE [LARGE SCALE GENOMIC DNA]</scope>
</reference>
<accession>A0A3P7MAD1</accession>
<protein>
    <submittedName>
        <fullName evidence="1">Uncharacterized protein</fullName>
    </submittedName>
</protein>
<name>A0A3P7MAD1_DIBLA</name>
<keyword evidence="2" id="KW-1185">Reference proteome</keyword>
<dbReference type="AlphaFoldDB" id="A0A3P7MAD1"/>
<dbReference type="Proteomes" id="UP000281553">
    <property type="component" value="Unassembled WGS sequence"/>
</dbReference>
<dbReference type="EMBL" id="UYRU01070937">
    <property type="protein sequence ID" value="VDN20433.1"/>
    <property type="molecule type" value="Genomic_DNA"/>
</dbReference>
<proteinExistence type="predicted"/>
<gene>
    <name evidence="1" type="ORF">DILT_LOCUS13618</name>
</gene>
<evidence type="ECO:0000313" key="1">
    <source>
        <dbReference type="EMBL" id="VDN20433.1"/>
    </source>
</evidence>
<sequence>MNLTEILVKGQKATLEGGAVGFTPGLNVARKLCGRGSEESVVTSGYEHYEINNSLKAQTQRGMMISAAKSSVTVFTLDPKKLNRRPANIVNGACLPKLLGVRSDPLFTVADHAREVVGKVSPCTKVLKALAGKSWG</sequence>
<evidence type="ECO:0000313" key="2">
    <source>
        <dbReference type="Proteomes" id="UP000281553"/>
    </source>
</evidence>